<dbReference type="Gene3D" id="3.70.10.10">
    <property type="match status" value="2"/>
</dbReference>
<evidence type="ECO:0000256" key="6">
    <source>
        <dbReference type="SAM" id="MobiDB-lite"/>
    </source>
</evidence>
<evidence type="ECO:0000313" key="8">
    <source>
        <dbReference type="Proteomes" id="UP001313282"/>
    </source>
</evidence>
<evidence type="ECO:0000256" key="2">
    <source>
        <dbReference type="ARBA" id="ARBA00010991"/>
    </source>
</evidence>
<dbReference type="Pfam" id="PF02144">
    <property type="entry name" value="Rad1"/>
    <property type="match status" value="1"/>
</dbReference>
<evidence type="ECO:0000256" key="3">
    <source>
        <dbReference type="ARBA" id="ARBA00022763"/>
    </source>
</evidence>
<accession>A0AAN8RN39</accession>
<reference evidence="7 8" key="1">
    <citation type="submission" date="2019-10" db="EMBL/GenBank/DDBJ databases">
        <authorList>
            <person name="Palmer J.M."/>
        </authorList>
    </citation>
    <scope>NUCLEOTIDE SEQUENCE [LARGE SCALE GENOMIC DNA]</scope>
    <source>
        <strain evidence="7 8">TWF718</strain>
    </source>
</reference>
<name>A0AAN8RN39_9PEZI</name>
<dbReference type="AlphaFoldDB" id="A0AAN8RN39"/>
<feature type="region of interest" description="Disordered" evidence="6">
    <location>
        <begin position="126"/>
        <end position="148"/>
    </location>
</feature>
<organism evidence="7 8">
    <name type="scientific">Orbilia javanica</name>
    <dbReference type="NCBI Taxonomy" id="47235"/>
    <lineage>
        <taxon>Eukaryota</taxon>
        <taxon>Fungi</taxon>
        <taxon>Dikarya</taxon>
        <taxon>Ascomycota</taxon>
        <taxon>Pezizomycotina</taxon>
        <taxon>Orbiliomycetes</taxon>
        <taxon>Orbiliales</taxon>
        <taxon>Orbiliaceae</taxon>
        <taxon>Orbilia</taxon>
    </lineage>
</organism>
<dbReference type="EMBL" id="JAVHNR010000004">
    <property type="protein sequence ID" value="KAK6344788.1"/>
    <property type="molecule type" value="Genomic_DNA"/>
</dbReference>
<feature type="compositionally biased region" description="Acidic residues" evidence="6">
    <location>
        <begin position="367"/>
        <end position="379"/>
    </location>
</feature>
<sequence length="379" mass="40772">MTQGPTPSAAPGPVFSAISSSTRHIYDLLKCIGFMPIASVSISADNIRFSVEDSHSMQANVCLTPDLFSSYNYTPSTAHLESSSAAPPSSAEQFNLESEENNVKFQISLSALLECLQIFGADGSNNSGGGGGGNNNRQGGTGGVSGRDNVPFGRQQAPFLGNPNLFEQNSLRLPGTCRFLYQGTGFPLSIILEDAGVTTTCHLTTFVPPSSIDLIPFNRTTLTHKIILKSAFLHDALLELDHLSPETLIYSVSPHRRPNFSLSAAGILSSATIDFSANNKIVMETFLVHEEFVGRYKFGLVRKAMRAMGVASKVSLRGDGEGVLSMQYLVEVGDKGAAPTFIDFRFLPLNHEDEYEDDEGDHSGLDGAEDDADGDEMME</sequence>
<keyword evidence="3" id="KW-0227">DNA damage</keyword>
<dbReference type="GO" id="GO:0030896">
    <property type="term" value="C:checkpoint clamp complex"/>
    <property type="evidence" value="ECO:0007669"/>
    <property type="project" value="TreeGrafter"/>
</dbReference>
<feature type="region of interest" description="Disordered" evidence="6">
    <location>
        <begin position="353"/>
        <end position="379"/>
    </location>
</feature>
<keyword evidence="8" id="KW-1185">Reference proteome</keyword>
<evidence type="ECO:0000313" key="7">
    <source>
        <dbReference type="EMBL" id="KAK6344788.1"/>
    </source>
</evidence>
<dbReference type="GO" id="GO:0006281">
    <property type="term" value="P:DNA repair"/>
    <property type="evidence" value="ECO:0007669"/>
    <property type="project" value="UniProtKB-KW"/>
</dbReference>
<evidence type="ECO:0000256" key="5">
    <source>
        <dbReference type="ARBA" id="ARBA00023242"/>
    </source>
</evidence>
<dbReference type="InterPro" id="IPR003021">
    <property type="entry name" value="Rad1_Rec1_Rad17"/>
</dbReference>
<evidence type="ECO:0000256" key="1">
    <source>
        <dbReference type="ARBA" id="ARBA00004123"/>
    </source>
</evidence>
<dbReference type="GO" id="GO:0000077">
    <property type="term" value="P:DNA damage checkpoint signaling"/>
    <property type="evidence" value="ECO:0007669"/>
    <property type="project" value="InterPro"/>
</dbReference>
<dbReference type="CDD" id="cd00577">
    <property type="entry name" value="PCNA"/>
    <property type="match status" value="1"/>
</dbReference>
<protein>
    <submittedName>
        <fullName evidence="7">SsDNA endodeoxyribonuclease</fullName>
    </submittedName>
</protein>
<keyword evidence="4" id="KW-0234">DNA repair</keyword>
<comment type="similarity">
    <text evidence="2">Belongs to the rad1 family.</text>
</comment>
<evidence type="ECO:0000256" key="4">
    <source>
        <dbReference type="ARBA" id="ARBA00023204"/>
    </source>
</evidence>
<proteinExistence type="inferred from homology"/>
<dbReference type="PANTHER" id="PTHR10870:SF0">
    <property type="entry name" value="CELL CYCLE CHECKPOINT PROTEIN RAD1"/>
    <property type="match status" value="1"/>
</dbReference>
<feature type="compositionally biased region" description="Gly residues" evidence="6">
    <location>
        <begin position="126"/>
        <end position="145"/>
    </location>
</feature>
<dbReference type="PRINTS" id="PR01245">
    <property type="entry name" value="RAD1REC1"/>
</dbReference>
<gene>
    <name evidence="7" type="primary">RAD1</name>
    <name evidence="7" type="ORF">TWF718_006745</name>
</gene>
<dbReference type="Proteomes" id="UP001313282">
    <property type="component" value="Unassembled WGS sequence"/>
</dbReference>
<dbReference type="PANTHER" id="PTHR10870">
    <property type="entry name" value="CELL CYCLE CHECKPOINT PROTEIN RAD1"/>
    <property type="match status" value="1"/>
</dbReference>
<keyword evidence="5" id="KW-0539">Nucleus</keyword>
<comment type="caution">
    <text evidence="7">The sequence shown here is derived from an EMBL/GenBank/DDBJ whole genome shotgun (WGS) entry which is preliminary data.</text>
</comment>
<comment type="subcellular location">
    <subcellularLocation>
        <location evidence="1">Nucleus</location>
    </subcellularLocation>
</comment>